<keyword evidence="2" id="KW-1133">Transmembrane helix</keyword>
<accession>A0ABQ3GVB3</accession>
<feature type="domain" description="DUF4349" evidence="3">
    <location>
        <begin position="75"/>
        <end position="282"/>
    </location>
</feature>
<proteinExistence type="predicted"/>
<keyword evidence="2" id="KW-0812">Transmembrane</keyword>
<feature type="transmembrane region" description="Helical" evidence="2">
    <location>
        <begin position="261"/>
        <end position="281"/>
    </location>
</feature>
<dbReference type="EMBL" id="BMYO01000001">
    <property type="protein sequence ID" value="GHD55092.1"/>
    <property type="molecule type" value="Genomic_DNA"/>
</dbReference>
<comment type="caution">
    <text evidence="4">The sequence shown here is derived from an EMBL/GenBank/DDBJ whole genome shotgun (WGS) entry which is preliminary data.</text>
</comment>
<evidence type="ECO:0000259" key="3">
    <source>
        <dbReference type="Pfam" id="PF14257"/>
    </source>
</evidence>
<reference evidence="5" key="1">
    <citation type="journal article" date="2019" name="Int. J. Syst. Evol. Microbiol.">
        <title>The Global Catalogue of Microorganisms (GCM) 10K type strain sequencing project: providing services to taxonomists for standard genome sequencing and annotation.</title>
        <authorList>
            <consortium name="The Broad Institute Genomics Platform"/>
            <consortium name="The Broad Institute Genome Sequencing Center for Infectious Disease"/>
            <person name="Wu L."/>
            <person name="Ma J."/>
        </authorList>
    </citation>
    <scope>NUCLEOTIDE SEQUENCE [LARGE SCALE GENOMIC DNA]</scope>
    <source>
        <strain evidence="5">KCTC 23701</strain>
    </source>
</reference>
<sequence length="296" mass="32471">MRDEYHLFDSRSTQGQPGRERSRIFRHNDLEWAMRTFVMAMFLILAMTACSKKEEASAEGAVTSASGQGNGAARFMAYAHMVRLDVTEGKVAGLYESVQDACRKAVAEQCVILKSSLSTGRDVSAEIRLRATPAGIQKLMDLLANGGRIIDKSVSAEDLAGPIGDAARKLAMLEDYRAKLEALRARASSDVDALIKVNQALAQVQSDIEAVSGEKAHLMQRVETATLTVSIATMQSRSFWRPVALALSDFGRNLSQGVSSAITGVAYLLPWCVVLLVFFFLGRRLWRRQKRLPKSA</sequence>
<dbReference type="Proteomes" id="UP000604737">
    <property type="component" value="Unassembled WGS sequence"/>
</dbReference>
<evidence type="ECO:0000313" key="4">
    <source>
        <dbReference type="EMBL" id="GHD55092.1"/>
    </source>
</evidence>
<name>A0ABQ3GVB3_9NEIS</name>
<feature type="region of interest" description="Disordered" evidence="1">
    <location>
        <begin position="1"/>
        <end position="20"/>
    </location>
</feature>
<dbReference type="InterPro" id="IPR025645">
    <property type="entry name" value="DUF4349"/>
</dbReference>
<protein>
    <recommendedName>
        <fullName evidence="3">DUF4349 domain-containing protein</fullName>
    </recommendedName>
</protein>
<gene>
    <name evidence="4" type="ORF">GCM10007350_00270</name>
</gene>
<dbReference type="RefSeq" id="WP_229797334.1">
    <property type="nucleotide sequence ID" value="NZ_BMYO01000001.1"/>
</dbReference>
<evidence type="ECO:0000313" key="5">
    <source>
        <dbReference type="Proteomes" id="UP000604737"/>
    </source>
</evidence>
<evidence type="ECO:0000256" key="2">
    <source>
        <dbReference type="SAM" id="Phobius"/>
    </source>
</evidence>
<evidence type="ECO:0000256" key="1">
    <source>
        <dbReference type="SAM" id="MobiDB-lite"/>
    </source>
</evidence>
<dbReference type="Pfam" id="PF14257">
    <property type="entry name" value="DUF4349"/>
    <property type="match status" value="1"/>
</dbReference>
<keyword evidence="2" id="KW-0472">Membrane</keyword>
<organism evidence="4 5">
    <name type="scientific">Jeongeupia chitinilytica</name>
    <dbReference type="NCBI Taxonomy" id="1041641"/>
    <lineage>
        <taxon>Bacteria</taxon>
        <taxon>Pseudomonadati</taxon>
        <taxon>Pseudomonadota</taxon>
        <taxon>Betaproteobacteria</taxon>
        <taxon>Neisseriales</taxon>
        <taxon>Chitinibacteraceae</taxon>
        <taxon>Jeongeupia</taxon>
    </lineage>
</organism>
<keyword evidence="5" id="KW-1185">Reference proteome</keyword>